<proteinExistence type="predicted"/>
<protein>
    <submittedName>
        <fullName evidence="2">Uncharacterized protein</fullName>
    </submittedName>
</protein>
<sequence>MKMIRNFALVVVNLIGELWIGVGRKPTFYDNHTANNTKTGYVIFVSLAALISIGVAIWLTLKLY</sequence>
<evidence type="ECO:0000256" key="1">
    <source>
        <dbReference type="SAM" id="Phobius"/>
    </source>
</evidence>
<comment type="caution">
    <text evidence="2">The sequence shown here is derived from an EMBL/GenBank/DDBJ whole genome shotgun (WGS) entry which is preliminary data.</text>
</comment>
<keyword evidence="1" id="KW-0472">Membrane</keyword>
<reference evidence="2 3" key="1">
    <citation type="submission" date="2016-03" db="EMBL/GenBank/DDBJ databases">
        <title>Draft genome sequence of Paenibacillus glacialis DSM 22343.</title>
        <authorList>
            <person name="Shin S.-K."/>
            <person name="Yi H."/>
        </authorList>
    </citation>
    <scope>NUCLEOTIDE SEQUENCE [LARGE SCALE GENOMIC DNA]</scope>
    <source>
        <strain evidence="2 3">DSM 22343</strain>
    </source>
</reference>
<dbReference type="AlphaFoldDB" id="A0A162MD36"/>
<keyword evidence="1" id="KW-0812">Transmembrane</keyword>
<keyword evidence="3" id="KW-1185">Reference proteome</keyword>
<dbReference type="OrthoDB" id="2630472at2"/>
<evidence type="ECO:0000313" key="2">
    <source>
        <dbReference type="EMBL" id="OAB42373.1"/>
    </source>
</evidence>
<keyword evidence="1" id="KW-1133">Transmembrane helix</keyword>
<gene>
    <name evidence="2" type="ORF">PGLA_11895</name>
</gene>
<dbReference type="RefSeq" id="WP_068532924.1">
    <property type="nucleotide sequence ID" value="NZ_LVJH01000021.1"/>
</dbReference>
<dbReference type="Proteomes" id="UP000076967">
    <property type="component" value="Unassembled WGS sequence"/>
</dbReference>
<dbReference type="EMBL" id="LVJH01000021">
    <property type="protein sequence ID" value="OAB42373.1"/>
    <property type="molecule type" value="Genomic_DNA"/>
</dbReference>
<feature type="transmembrane region" description="Helical" evidence="1">
    <location>
        <begin position="39"/>
        <end position="61"/>
    </location>
</feature>
<organism evidence="2 3">
    <name type="scientific">Paenibacillus glacialis</name>
    <dbReference type="NCBI Taxonomy" id="494026"/>
    <lineage>
        <taxon>Bacteria</taxon>
        <taxon>Bacillati</taxon>
        <taxon>Bacillota</taxon>
        <taxon>Bacilli</taxon>
        <taxon>Bacillales</taxon>
        <taxon>Paenibacillaceae</taxon>
        <taxon>Paenibacillus</taxon>
    </lineage>
</organism>
<accession>A0A162MD36</accession>
<name>A0A162MD36_9BACL</name>
<evidence type="ECO:0000313" key="3">
    <source>
        <dbReference type="Proteomes" id="UP000076967"/>
    </source>
</evidence>